<evidence type="ECO:0000256" key="2">
    <source>
        <dbReference type="ARBA" id="ARBA00009399"/>
    </source>
</evidence>
<comment type="subcellular location">
    <subcellularLocation>
        <location evidence="1">Membrane</location>
        <topology evidence="1">Multi-pass membrane protein</topology>
    </subcellularLocation>
</comment>
<evidence type="ECO:0000256" key="1">
    <source>
        <dbReference type="ARBA" id="ARBA00004141"/>
    </source>
</evidence>
<sequence length="132" mass="14546">MPALTKLFRYGVVGIIGAVTHMSTLFLLVELHVATPVVATTIGFLLALITSYWINRLWTFGYKGSYWSSMARYGIVSFIGLGLNILIIKLCTDVLGLWYGWGAFAAVVAVALNNFVLNNLWTFSHRTSSPSP</sequence>
<dbReference type="PANTHER" id="PTHR38459:SF1">
    <property type="entry name" value="PROPHAGE BACTOPRENOL-LINKED GLUCOSE TRANSLOCASE HOMOLOG"/>
    <property type="match status" value="1"/>
</dbReference>
<keyword evidence="3 6" id="KW-0812">Transmembrane</keyword>
<feature type="transmembrane region" description="Helical" evidence="6">
    <location>
        <begin position="7"/>
        <end position="29"/>
    </location>
</feature>
<name>A0A7H0HH14_9BURK</name>
<feature type="transmembrane region" description="Helical" evidence="6">
    <location>
        <begin position="35"/>
        <end position="58"/>
    </location>
</feature>
<dbReference type="RefSeq" id="WP_187736812.1">
    <property type="nucleotide sequence ID" value="NZ_CP060790.1"/>
</dbReference>
<dbReference type="InterPro" id="IPR051401">
    <property type="entry name" value="GtrA_CellWall_Glycosyl"/>
</dbReference>
<feature type="domain" description="GtrA/DPMS transmembrane" evidence="7">
    <location>
        <begin position="9"/>
        <end position="123"/>
    </location>
</feature>
<comment type="similarity">
    <text evidence="2">Belongs to the GtrA family.</text>
</comment>
<dbReference type="InterPro" id="IPR007267">
    <property type="entry name" value="GtrA_DPMS_TM"/>
</dbReference>
<dbReference type="EMBL" id="CP060790">
    <property type="protein sequence ID" value="QNP59830.1"/>
    <property type="molecule type" value="Genomic_DNA"/>
</dbReference>
<gene>
    <name evidence="8" type="ORF">H9L24_02235</name>
</gene>
<evidence type="ECO:0000256" key="4">
    <source>
        <dbReference type="ARBA" id="ARBA00022989"/>
    </source>
</evidence>
<evidence type="ECO:0000256" key="3">
    <source>
        <dbReference type="ARBA" id="ARBA00022692"/>
    </source>
</evidence>
<dbReference type="AlphaFoldDB" id="A0A7H0HH14"/>
<feature type="transmembrane region" description="Helical" evidence="6">
    <location>
        <begin position="96"/>
        <end position="117"/>
    </location>
</feature>
<evidence type="ECO:0000259" key="7">
    <source>
        <dbReference type="Pfam" id="PF04138"/>
    </source>
</evidence>
<reference evidence="8 9" key="1">
    <citation type="submission" date="2020-08" db="EMBL/GenBank/DDBJ databases">
        <title>Genome sequence of Acidovorax monticola KACC 19171T.</title>
        <authorList>
            <person name="Hyun D.-W."/>
            <person name="Bae J.-W."/>
        </authorList>
    </citation>
    <scope>NUCLEOTIDE SEQUENCE [LARGE SCALE GENOMIC DNA]</scope>
    <source>
        <strain evidence="8 9">KACC 19171</strain>
    </source>
</reference>
<dbReference type="Proteomes" id="UP000516057">
    <property type="component" value="Chromosome"/>
</dbReference>
<dbReference type="GO" id="GO:0005886">
    <property type="term" value="C:plasma membrane"/>
    <property type="evidence" value="ECO:0007669"/>
    <property type="project" value="TreeGrafter"/>
</dbReference>
<organism evidence="8 9">
    <name type="scientific">Paenacidovorax monticola</name>
    <dbReference type="NCBI Taxonomy" id="1926868"/>
    <lineage>
        <taxon>Bacteria</taxon>
        <taxon>Pseudomonadati</taxon>
        <taxon>Pseudomonadota</taxon>
        <taxon>Betaproteobacteria</taxon>
        <taxon>Burkholderiales</taxon>
        <taxon>Comamonadaceae</taxon>
        <taxon>Paenacidovorax</taxon>
    </lineage>
</organism>
<evidence type="ECO:0000313" key="8">
    <source>
        <dbReference type="EMBL" id="QNP59830.1"/>
    </source>
</evidence>
<keyword evidence="4 6" id="KW-1133">Transmembrane helix</keyword>
<keyword evidence="5 6" id="KW-0472">Membrane</keyword>
<feature type="transmembrane region" description="Helical" evidence="6">
    <location>
        <begin position="70"/>
        <end position="90"/>
    </location>
</feature>
<evidence type="ECO:0000313" key="9">
    <source>
        <dbReference type="Proteomes" id="UP000516057"/>
    </source>
</evidence>
<dbReference type="GO" id="GO:0000271">
    <property type="term" value="P:polysaccharide biosynthetic process"/>
    <property type="evidence" value="ECO:0007669"/>
    <property type="project" value="InterPro"/>
</dbReference>
<proteinExistence type="inferred from homology"/>
<evidence type="ECO:0000256" key="5">
    <source>
        <dbReference type="ARBA" id="ARBA00023136"/>
    </source>
</evidence>
<accession>A0A7H0HH14</accession>
<dbReference type="Pfam" id="PF04138">
    <property type="entry name" value="GtrA_DPMS_TM"/>
    <property type="match status" value="1"/>
</dbReference>
<dbReference type="PANTHER" id="PTHR38459">
    <property type="entry name" value="PROPHAGE BACTOPRENOL-LINKED GLUCOSE TRANSLOCASE HOMOLOG"/>
    <property type="match status" value="1"/>
</dbReference>
<evidence type="ECO:0000256" key="6">
    <source>
        <dbReference type="SAM" id="Phobius"/>
    </source>
</evidence>
<protein>
    <submittedName>
        <fullName evidence="8">GtrA family protein</fullName>
    </submittedName>
</protein>
<keyword evidence="9" id="KW-1185">Reference proteome</keyword>
<dbReference type="KEGG" id="amon:H9L24_02235"/>